<dbReference type="InterPro" id="IPR018222">
    <property type="entry name" value="Nuclear_transport_factor_2_euk"/>
</dbReference>
<evidence type="ECO:0000313" key="2">
    <source>
        <dbReference type="EMBL" id="CAD9777358.1"/>
    </source>
</evidence>
<gene>
    <name evidence="2" type="ORF">LSP00402_LOCUS21374</name>
</gene>
<dbReference type="EMBL" id="HBHP01034736">
    <property type="protein sequence ID" value="CAD9777358.1"/>
    <property type="molecule type" value="Transcribed_RNA"/>
</dbReference>
<dbReference type="PANTHER" id="PTHR12612">
    <property type="entry name" value="NUCLEAR TRANSPORT FACTOR 2"/>
    <property type="match status" value="1"/>
</dbReference>
<dbReference type="AlphaFoldDB" id="A0A7S2U4N2"/>
<reference evidence="2" key="1">
    <citation type="submission" date="2021-01" db="EMBL/GenBank/DDBJ databases">
        <authorList>
            <person name="Corre E."/>
            <person name="Pelletier E."/>
            <person name="Niang G."/>
            <person name="Scheremetjew M."/>
            <person name="Finn R."/>
            <person name="Kale V."/>
            <person name="Holt S."/>
            <person name="Cochrane G."/>
            <person name="Meng A."/>
            <person name="Brown T."/>
            <person name="Cohen L."/>
        </authorList>
    </citation>
    <scope>NUCLEOTIDE SEQUENCE</scope>
    <source>
        <strain evidence="2">CCMP622</strain>
    </source>
</reference>
<protein>
    <recommendedName>
        <fullName evidence="1">NTF2 domain-containing protein</fullName>
    </recommendedName>
</protein>
<dbReference type="InterPro" id="IPR032710">
    <property type="entry name" value="NTF2-like_dom_sf"/>
</dbReference>
<evidence type="ECO:0000259" key="1">
    <source>
        <dbReference type="PROSITE" id="PS50177"/>
    </source>
</evidence>
<dbReference type="InterPro" id="IPR045875">
    <property type="entry name" value="NTF2"/>
</dbReference>
<organism evidence="2">
    <name type="scientific">Lotharella oceanica</name>
    <dbReference type="NCBI Taxonomy" id="641309"/>
    <lineage>
        <taxon>Eukaryota</taxon>
        <taxon>Sar</taxon>
        <taxon>Rhizaria</taxon>
        <taxon>Cercozoa</taxon>
        <taxon>Chlorarachniophyceae</taxon>
        <taxon>Lotharella</taxon>
    </lineage>
</organism>
<proteinExistence type="predicted"/>
<name>A0A7S2U4N2_9EUKA</name>
<dbReference type="SUPFAM" id="SSF54427">
    <property type="entry name" value="NTF2-like"/>
    <property type="match status" value="2"/>
</dbReference>
<sequence length="271" mass="30805">MSDQQDAKLAQEFSKYLFGQIDSKNYEKTKQLFRPQSVMSFEGNNCQGPDKIVGLLKQWNQKYPQTKHEAEADCLPLPDGSKLLLLTGRRMDKDHPNKMKGVLVVCAAVLKKDKNWWVSNMIYRGEANGKNCPVDSLKIGVQFAEHFYKTYDGNHRQLAQAYSDHTIMKYEKDVCKGTQQIMIKLTKGLSDKWEEQKKSKLPFRSVQFETVKHDLRSIDLHPAGGKGCIMIMTTGKIAPDGSQQGCAFGEVLVIHNNNGWKVAVQGFRQIY</sequence>
<dbReference type="GO" id="GO:0006913">
    <property type="term" value="P:nucleocytoplasmic transport"/>
    <property type="evidence" value="ECO:0007669"/>
    <property type="project" value="InterPro"/>
</dbReference>
<dbReference type="InterPro" id="IPR002075">
    <property type="entry name" value="NTF2_dom"/>
</dbReference>
<accession>A0A7S2U4N2</accession>
<dbReference type="Pfam" id="PF02136">
    <property type="entry name" value="NTF2"/>
    <property type="match status" value="1"/>
</dbReference>
<dbReference type="Gene3D" id="3.10.450.50">
    <property type="match status" value="2"/>
</dbReference>
<feature type="domain" description="NTF2" evidence="1">
    <location>
        <begin position="139"/>
        <end position="269"/>
    </location>
</feature>
<dbReference type="PROSITE" id="PS50177">
    <property type="entry name" value="NTF2_DOMAIN"/>
    <property type="match status" value="1"/>
</dbReference>